<evidence type="ECO:0000313" key="1">
    <source>
        <dbReference type="EMBL" id="OYS94512.1"/>
    </source>
</evidence>
<organism evidence="1 2">
    <name type="scientific">Limosilactobacillus reuteri</name>
    <name type="common">Lactobacillus reuteri</name>
    <dbReference type="NCBI Taxonomy" id="1598"/>
    <lineage>
        <taxon>Bacteria</taxon>
        <taxon>Bacillati</taxon>
        <taxon>Bacillota</taxon>
        <taxon>Bacilli</taxon>
        <taxon>Lactobacillales</taxon>
        <taxon>Lactobacillaceae</taxon>
        <taxon>Limosilactobacillus</taxon>
    </lineage>
</organism>
<evidence type="ECO:0000313" key="2">
    <source>
        <dbReference type="Proteomes" id="UP000216681"/>
    </source>
</evidence>
<accession>A0AB73QK63</accession>
<proteinExistence type="predicted"/>
<dbReference type="RefSeq" id="WP_094512253.1">
    <property type="nucleotide sequence ID" value="NZ_JAJGVY010000351.1"/>
</dbReference>
<sequence>MQNKMMTQHFELTKDLSNLVLKETKKYNMTKAEFYRMVVDDYFKNKTVANLTPEYIDTLKQLIEILNVIGERQKRIERSVNYCEDHLRIFFDEYDGDGEEEN</sequence>
<name>A0AB73QK63_LIMRT</name>
<evidence type="ECO:0008006" key="3">
    <source>
        <dbReference type="Google" id="ProtNLM"/>
    </source>
</evidence>
<dbReference type="AlphaFoldDB" id="A0AB73QK63"/>
<comment type="caution">
    <text evidence="1">The sequence shown here is derived from an EMBL/GenBank/DDBJ whole genome shotgun (WGS) entry which is preliminary data.</text>
</comment>
<reference evidence="1 2" key="1">
    <citation type="submission" date="2017-05" db="EMBL/GenBank/DDBJ databases">
        <authorList>
            <person name="Lin X.B."/>
            <person name="Stothard P."/>
            <person name="Tasseva G."/>
            <person name="Walter J."/>
        </authorList>
    </citation>
    <scope>NUCLEOTIDE SEQUENCE [LARGE SCALE GENOMIC DNA]</scope>
    <source>
        <strain evidence="1 2">105n</strain>
    </source>
</reference>
<gene>
    <name evidence="1" type="ORF">CBG15_03930</name>
</gene>
<dbReference type="EMBL" id="NGPX01000014">
    <property type="protein sequence ID" value="OYS94512.1"/>
    <property type="molecule type" value="Genomic_DNA"/>
</dbReference>
<reference evidence="1 2" key="2">
    <citation type="submission" date="2017-09" db="EMBL/GenBank/DDBJ databases">
        <title>Tripartite evolution among Lactobacillus johnsonii, Lactobacillus taiwanensis, Lactobacillus reuteri and their rodent host.</title>
        <authorList>
            <person name="Wang T."/>
            <person name="Knowles S."/>
            <person name="Cheng C."/>
        </authorList>
    </citation>
    <scope>NUCLEOTIDE SEQUENCE [LARGE SCALE GENOMIC DNA]</scope>
    <source>
        <strain evidence="1 2">105n</strain>
    </source>
</reference>
<dbReference type="Proteomes" id="UP000216681">
    <property type="component" value="Unassembled WGS sequence"/>
</dbReference>
<protein>
    <recommendedName>
        <fullName evidence="3">CopG family transcriptional regulator</fullName>
    </recommendedName>
</protein>